<protein>
    <submittedName>
        <fullName evidence="2">Endonuclease/exonuclease/phosphatase family protein</fullName>
    </submittedName>
</protein>
<evidence type="ECO:0000313" key="2">
    <source>
        <dbReference type="EMBL" id="QFQ97277.1"/>
    </source>
</evidence>
<keyword evidence="2" id="KW-0378">Hydrolase</keyword>
<accession>A0A5P8K3U1</accession>
<keyword evidence="3" id="KW-1185">Reference proteome</keyword>
<dbReference type="InterPro" id="IPR036691">
    <property type="entry name" value="Endo/exonu/phosph_ase_sf"/>
</dbReference>
<keyword evidence="2" id="KW-0269">Exonuclease</keyword>
<dbReference type="Proteomes" id="UP000327294">
    <property type="component" value="Chromosome"/>
</dbReference>
<dbReference type="SUPFAM" id="SSF56219">
    <property type="entry name" value="DNase I-like"/>
    <property type="match status" value="1"/>
</dbReference>
<dbReference type="Gene3D" id="3.60.10.10">
    <property type="entry name" value="Endonuclease/exonuclease/phosphatase"/>
    <property type="match status" value="1"/>
</dbReference>
<keyword evidence="2" id="KW-0255">Endonuclease</keyword>
<name>A0A5P8K3U1_9ACTN</name>
<dbReference type="InterPro" id="IPR005135">
    <property type="entry name" value="Endo/exonuclease/phosphatase"/>
</dbReference>
<evidence type="ECO:0000259" key="1">
    <source>
        <dbReference type="Pfam" id="PF03372"/>
    </source>
</evidence>
<feature type="domain" description="Endonuclease/exonuclease/phosphatase" evidence="1">
    <location>
        <begin position="8"/>
        <end position="308"/>
    </location>
</feature>
<sequence>MLLRIGNFNAYKLGLKDRGTDAWKARVTAVRELAPDFLGLQEVVIDEAATSRDQWDAEAAETIAAFAADCGLTAAVPATPGRPHGVAMAANTHRAWYTAALWNPDTMPFAPGSYRPLGSPDFWHGLTVVAFDIGVGELLIVVVYHGDPFRPNWRTEEGLRIKGLLRRTGGVNPAVVVGDFNSVSAALRRRRWWHWRRKYYDAEPYLKQRHDDLEYQVQPHRIGKRFRRQLAYRQQTENLLRGGYMVDAAAHLDEPWHPTVGHVQDGQGDPDPWGKRRIDLILASRPVAPALTAYGIHGSTAARAASDHLMPWITVDPSRIQKGHW</sequence>
<evidence type="ECO:0000313" key="3">
    <source>
        <dbReference type="Proteomes" id="UP000327294"/>
    </source>
</evidence>
<dbReference type="AlphaFoldDB" id="A0A5P8K3U1"/>
<dbReference type="EMBL" id="CP045096">
    <property type="protein sequence ID" value="QFQ97277.1"/>
    <property type="molecule type" value="Genomic_DNA"/>
</dbReference>
<reference evidence="2 3" key="1">
    <citation type="submission" date="2019-10" db="EMBL/GenBank/DDBJ databases">
        <title>Streptomyces sp. strain GY16 isolated from leaves of Broussonetia papyrifera.</title>
        <authorList>
            <person name="Mo P."/>
        </authorList>
    </citation>
    <scope>NUCLEOTIDE SEQUENCE [LARGE SCALE GENOMIC DNA]</scope>
    <source>
        <strain evidence="2 3">GY16</strain>
    </source>
</reference>
<gene>
    <name evidence="2" type="ORF">F9278_14840</name>
</gene>
<organism evidence="2 3">
    <name type="scientific">Streptomyces phaeolivaceus</name>
    <dbReference type="NCBI Taxonomy" id="2653200"/>
    <lineage>
        <taxon>Bacteria</taxon>
        <taxon>Bacillati</taxon>
        <taxon>Actinomycetota</taxon>
        <taxon>Actinomycetes</taxon>
        <taxon>Kitasatosporales</taxon>
        <taxon>Streptomycetaceae</taxon>
        <taxon>Streptomyces</taxon>
    </lineage>
</organism>
<dbReference type="Pfam" id="PF03372">
    <property type="entry name" value="Exo_endo_phos"/>
    <property type="match status" value="1"/>
</dbReference>
<keyword evidence="2" id="KW-0540">Nuclease</keyword>
<dbReference type="GO" id="GO:0004527">
    <property type="term" value="F:exonuclease activity"/>
    <property type="evidence" value="ECO:0007669"/>
    <property type="project" value="UniProtKB-KW"/>
</dbReference>
<dbReference type="GO" id="GO:0004519">
    <property type="term" value="F:endonuclease activity"/>
    <property type="evidence" value="ECO:0007669"/>
    <property type="project" value="UniProtKB-KW"/>
</dbReference>
<dbReference type="KEGG" id="sphv:F9278_14840"/>
<dbReference type="RefSeq" id="WP_152168760.1">
    <property type="nucleotide sequence ID" value="NZ_CP045096.1"/>
</dbReference>
<proteinExistence type="predicted"/>